<keyword evidence="3" id="KW-1185">Reference proteome</keyword>
<sequence>METSTSDYELNYDLKSQINILETMIARTEEFYGFISDELPKIEAEIDDTIEETELLISYFTDAEEKDNEITEGFQILEVLETLESKINRVYDSLSAREDIFKVLESFVNDSDNETTDFGKILTLIDELRQTLKKLNNLSINAIIFSVKSDQEGAAFRVISDEINDLSSQIQEEYETIKDKIIKLKDWNDQFADELEQLIKTETRISNEYQVEIKKIFSEVLESLQTTSNILKDFMGHVQQAVEPVYDILVLVQNQDIIRQNLENLIEILTTLKDELNDINLKQMKPKEMLDRLVFIINTTQLSQRLMDNILQQLNESLFDIKNKFLEMKNDLLEIEEEGAHLTDFFAGTTQNENSKLTSVDLIYQELVEFVPGLIEQLDELEDKYQEIITANDQFYDNIEGLQTGFAEIDKIADRFKKVEVLAKIEFTRVSNQDDSFIKNIEEAIENFINSSQENQKLYFELKDKLIADYQEFVELAEANQTEIENSSEIISDSEEKLLLTKKMVKDAIQGLHGSVDNLISEILTVNQQLDEVQKLENKGDTVIQFLAELEEESMALKEKYLDKLGEEEWEENNQRLKSLEEKFTSYIERKTAQEEINDFEDIDTGSEGGELTLF</sequence>
<keyword evidence="2" id="KW-0540">Nuclease</keyword>
<evidence type="ECO:0000313" key="3">
    <source>
        <dbReference type="Proteomes" id="UP000774000"/>
    </source>
</evidence>
<proteinExistence type="predicted"/>
<dbReference type="AlphaFoldDB" id="A0A938XR92"/>
<evidence type="ECO:0000256" key="1">
    <source>
        <dbReference type="SAM" id="Coils"/>
    </source>
</evidence>
<dbReference type="SUPFAM" id="SSF58104">
    <property type="entry name" value="Methyl-accepting chemotaxis protein (MCP) signaling domain"/>
    <property type="match status" value="1"/>
</dbReference>
<dbReference type="GO" id="GO:0004527">
    <property type="term" value="F:exonuclease activity"/>
    <property type="evidence" value="ECO:0007669"/>
    <property type="project" value="UniProtKB-KW"/>
</dbReference>
<comment type="caution">
    <text evidence="2">The sequence shown here is derived from an EMBL/GenBank/DDBJ whole genome shotgun (WGS) entry which is preliminary data.</text>
</comment>
<dbReference type="EMBL" id="JAFBDQ010000003">
    <property type="protein sequence ID" value="MBM7555918.1"/>
    <property type="molecule type" value="Genomic_DNA"/>
</dbReference>
<gene>
    <name evidence="2" type="ORF">JOC47_000752</name>
</gene>
<dbReference type="RefSeq" id="WP_204700630.1">
    <property type="nucleotide sequence ID" value="NZ_JAFBDQ010000003.1"/>
</dbReference>
<keyword evidence="2" id="KW-0269">Exonuclease</keyword>
<keyword evidence="2" id="KW-0378">Hydrolase</keyword>
<dbReference type="Proteomes" id="UP000774000">
    <property type="component" value="Unassembled WGS sequence"/>
</dbReference>
<accession>A0A938XR92</accession>
<keyword evidence="1" id="KW-0175">Coiled coil</keyword>
<dbReference type="Gene3D" id="1.10.287.950">
    <property type="entry name" value="Methyl-accepting chemotaxis protein"/>
    <property type="match status" value="1"/>
</dbReference>
<name>A0A938XR92_9FIRM</name>
<feature type="coiled-coil region" evidence="1">
    <location>
        <begin position="516"/>
        <end position="567"/>
    </location>
</feature>
<reference evidence="2" key="1">
    <citation type="submission" date="2021-01" db="EMBL/GenBank/DDBJ databases">
        <title>Genomic Encyclopedia of Type Strains, Phase IV (KMG-IV): sequencing the most valuable type-strain genomes for metagenomic binning, comparative biology and taxonomic classification.</title>
        <authorList>
            <person name="Goeker M."/>
        </authorList>
    </citation>
    <scope>NUCLEOTIDE SEQUENCE</scope>
    <source>
        <strain evidence="2">DSM 23230</strain>
    </source>
</reference>
<protein>
    <submittedName>
        <fullName evidence="2">DNA repair exonuclease SbcCD ATPase subunit</fullName>
    </submittedName>
</protein>
<evidence type="ECO:0000313" key="2">
    <source>
        <dbReference type="EMBL" id="MBM7555918.1"/>
    </source>
</evidence>
<organism evidence="2 3">
    <name type="scientific">Halanaerobacter jeridensis</name>
    <dbReference type="NCBI Taxonomy" id="706427"/>
    <lineage>
        <taxon>Bacteria</taxon>
        <taxon>Bacillati</taxon>
        <taxon>Bacillota</taxon>
        <taxon>Clostridia</taxon>
        <taxon>Halanaerobiales</taxon>
        <taxon>Halobacteroidaceae</taxon>
        <taxon>Halanaerobacter</taxon>
    </lineage>
</organism>